<dbReference type="InterPro" id="IPR025896">
    <property type="entry name" value="Spi_Prtas-inh"/>
</dbReference>
<evidence type="ECO:0000313" key="8">
    <source>
        <dbReference type="EMBL" id="MCW4155970.1"/>
    </source>
</evidence>
<evidence type="ECO:0000259" key="7">
    <source>
        <dbReference type="Pfam" id="PF13734"/>
    </source>
</evidence>
<dbReference type="Pfam" id="PF01640">
    <property type="entry name" value="Peptidase_C10"/>
    <property type="match status" value="1"/>
</dbReference>
<comment type="similarity">
    <text evidence="1">Belongs to the peptidase C10 family.</text>
</comment>
<keyword evidence="5" id="KW-0788">Thiol protease</keyword>
<protein>
    <submittedName>
        <fullName evidence="8">C10 family peptidase</fullName>
    </submittedName>
</protein>
<comment type="caution">
    <text evidence="8">The sequence shown here is derived from an EMBL/GenBank/DDBJ whole genome shotgun (WGS) entry which is preliminary data.</text>
</comment>
<evidence type="ECO:0000256" key="1">
    <source>
        <dbReference type="ARBA" id="ARBA00009693"/>
    </source>
</evidence>
<keyword evidence="4" id="KW-0378">Hydrolase</keyword>
<name>A0AAW5URB4_9BACT</name>
<dbReference type="InterPro" id="IPR000200">
    <property type="entry name" value="Peptidase_C10"/>
</dbReference>
<accession>A0AAW5URB4</accession>
<evidence type="ECO:0000313" key="9">
    <source>
        <dbReference type="Proteomes" id="UP001209168"/>
    </source>
</evidence>
<dbReference type="InterPro" id="IPR044934">
    <property type="entry name" value="Streptopain_sf"/>
</dbReference>
<dbReference type="InterPro" id="IPR038765">
    <property type="entry name" value="Papain-like_cys_pep_sf"/>
</dbReference>
<evidence type="ECO:0000256" key="5">
    <source>
        <dbReference type="ARBA" id="ARBA00022807"/>
    </source>
</evidence>
<dbReference type="SUPFAM" id="SSF54001">
    <property type="entry name" value="Cysteine proteinases"/>
    <property type="match status" value="1"/>
</dbReference>
<dbReference type="GO" id="GO:0008234">
    <property type="term" value="F:cysteine-type peptidase activity"/>
    <property type="evidence" value="ECO:0007669"/>
    <property type="project" value="UniProtKB-KW"/>
</dbReference>
<gene>
    <name evidence="8" type="ORF">ONT23_10605</name>
</gene>
<dbReference type="Proteomes" id="UP001209168">
    <property type="component" value="Unassembled WGS sequence"/>
</dbReference>
<organism evidence="8 9">
    <name type="scientific">Segatella copri</name>
    <dbReference type="NCBI Taxonomy" id="165179"/>
    <lineage>
        <taxon>Bacteria</taxon>
        <taxon>Pseudomonadati</taxon>
        <taxon>Bacteroidota</taxon>
        <taxon>Bacteroidia</taxon>
        <taxon>Bacteroidales</taxon>
        <taxon>Prevotellaceae</taxon>
        <taxon>Segatella</taxon>
    </lineage>
</organism>
<dbReference type="RefSeq" id="WP_264901348.1">
    <property type="nucleotide sequence ID" value="NZ_JAPDVH010000001.1"/>
</dbReference>
<feature type="domain" description="Spi protease inhibitor" evidence="7">
    <location>
        <begin position="50"/>
        <end position="96"/>
    </location>
</feature>
<evidence type="ECO:0000256" key="6">
    <source>
        <dbReference type="PIRSR" id="PIRSR600200-1"/>
    </source>
</evidence>
<dbReference type="AlphaFoldDB" id="A0AAW5URB4"/>
<keyword evidence="2" id="KW-0645">Protease</keyword>
<feature type="active site" description="Nucleophile" evidence="6">
    <location>
        <position position="161"/>
    </location>
</feature>
<dbReference type="PRINTS" id="PR00797">
    <property type="entry name" value="STREPTOPAIN"/>
</dbReference>
<keyword evidence="3" id="KW-0732">Signal</keyword>
<dbReference type="EMBL" id="JAPDVH010000001">
    <property type="protein sequence ID" value="MCW4155970.1"/>
    <property type="molecule type" value="Genomic_DNA"/>
</dbReference>
<reference evidence="8" key="1">
    <citation type="submission" date="2022-11" db="EMBL/GenBank/DDBJ databases">
        <title>Genomic repertoires linked with pathogenic potency of arthritogenic Prevotella copri isolated from the gut of rheumatoid arthritis patients.</title>
        <authorList>
            <person name="Nii T."/>
            <person name="Maeda Y."/>
            <person name="Motooka D."/>
            <person name="Naito M."/>
            <person name="Matsumoto Y."/>
            <person name="Ogawa T."/>
            <person name="Oguro-Igashira E."/>
            <person name="Kishikawa T."/>
            <person name="Yamashita M."/>
            <person name="Koizumi S."/>
            <person name="Kurakawa T."/>
            <person name="Okumura R."/>
            <person name="Kayama H."/>
            <person name="Murakami M."/>
            <person name="Sakaguchi T."/>
            <person name="Das B."/>
            <person name="Nakamura S."/>
            <person name="Okada Y."/>
            <person name="Kumanogoh A."/>
            <person name="Takeda K."/>
        </authorList>
    </citation>
    <scope>NUCLEOTIDE SEQUENCE</scope>
    <source>
        <strain evidence="8">H012_8</strain>
    </source>
</reference>
<evidence type="ECO:0000256" key="4">
    <source>
        <dbReference type="ARBA" id="ARBA00022801"/>
    </source>
</evidence>
<feature type="active site" description="Proton acceptor" evidence="6">
    <location>
        <position position="312"/>
    </location>
</feature>
<dbReference type="GO" id="GO:0006508">
    <property type="term" value="P:proteolysis"/>
    <property type="evidence" value="ECO:0007669"/>
    <property type="project" value="UniProtKB-KW"/>
</dbReference>
<proteinExistence type="inferred from homology"/>
<evidence type="ECO:0000256" key="3">
    <source>
        <dbReference type="ARBA" id="ARBA00022729"/>
    </source>
</evidence>
<dbReference type="Pfam" id="PF13734">
    <property type="entry name" value="Inhibitor_I69"/>
    <property type="match status" value="1"/>
</dbReference>
<evidence type="ECO:0000256" key="2">
    <source>
        <dbReference type="ARBA" id="ARBA00022670"/>
    </source>
</evidence>
<dbReference type="Gene3D" id="3.90.70.50">
    <property type="entry name" value="Peptidase C10, streptopain"/>
    <property type="match status" value="1"/>
</dbReference>
<sequence>MKKIFIFSLMLASFLFSEAKERSLQQKLEIASEVLGERLPSVGGKTSRGGAGENLRVMRQTDAYTVVGRNRNGFVVLANDDAFKAVIGYSDEGTFGDNPALGWFLDRINDASLRAASTGYQVIPAGCKSSVEHLVTTKWGQDAPFNSQCPQVNGKNCWVGCVATAMAQIMSVYQYPSRGKGVASYSVGDEKRTAMLSMGEYKWTEMLPAYSGDSYSSEQAAAVAKLMFHCGCVAGMNYSLDGSGASLQDAAAGMKKHFGYLTQYYGYKDYPQTNNYDDAAWKKVIYRELSAGHPILYAGTSNKQGNDKTSSHAFVLDGYDADGNVGVNWGYGGLGDGYFDLSLLPLEYTDNGVSVDEEYQWYQEMVVIHCPDDGEIDYDLTSGLTPVVGVTKPCSSDVYDINGRKVSLPAKYDGIYIRGGKKYYSKVDFSSIADN</sequence>